<dbReference type="STRING" id="1077974.GOEFS_110_00630"/>
<accession>H0R5I3</accession>
<protein>
    <submittedName>
        <fullName evidence="1">Uncharacterized protein</fullName>
    </submittedName>
</protein>
<dbReference type="RefSeq" id="WP_007319669.1">
    <property type="nucleotide sequence ID" value="NZ_BAEH01000110.1"/>
</dbReference>
<dbReference type="AlphaFoldDB" id="H0R5I3"/>
<sequence>MISSDLVGASARCDGVAVGFVSDLRIELNDEFCAAGLPVVGVVISPRVRSTFLGYERTEMKGPWMVKQLLRFMHRDSFFVDWSDVAGVDAAARILKLRSDFRRRDVALDDDDGR</sequence>
<comment type="caution">
    <text evidence="1">The sequence shown here is derived from an EMBL/GenBank/DDBJ whole genome shotgun (WGS) entry which is preliminary data.</text>
</comment>
<dbReference type="EMBL" id="BAEH01000110">
    <property type="protein sequence ID" value="GAB20334.1"/>
    <property type="molecule type" value="Genomic_DNA"/>
</dbReference>
<organism evidence="1 2">
    <name type="scientific">Gordonia effusa NBRC 100432</name>
    <dbReference type="NCBI Taxonomy" id="1077974"/>
    <lineage>
        <taxon>Bacteria</taxon>
        <taxon>Bacillati</taxon>
        <taxon>Actinomycetota</taxon>
        <taxon>Actinomycetes</taxon>
        <taxon>Mycobacteriales</taxon>
        <taxon>Gordoniaceae</taxon>
        <taxon>Gordonia</taxon>
    </lineage>
</organism>
<name>H0R5I3_9ACTN</name>
<evidence type="ECO:0000313" key="2">
    <source>
        <dbReference type="Proteomes" id="UP000035034"/>
    </source>
</evidence>
<evidence type="ECO:0000313" key="1">
    <source>
        <dbReference type="EMBL" id="GAB20334.1"/>
    </source>
</evidence>
<reference evidence="1 2" key="1">
    <citation type="submission" date="2011-12" db="EMBL/GenBank/DDBJ databases">
        <title>Whole genome shotgun sequence of Gordonia effusa NBRC 100432.</title>
        <authorList>
            <person name="Yoshida I."/>
            <person name="Takarada H."/>
            <person name="Hosoyama A."/>
            <person name="Tsuchikane K."/>
            <person name="Katsumata H."/>
            <person name="Yamazaki S."/>
            <person name="Fujita N."/>
        </authorList>
    </citation>
    <scope>NUCLEOTIDE SEQUENCE [LARGE SCALE GENOMIC DNA]</scope>
    <source>
        <strain evidence="1 2">NBRC 100432</strain>
    </source>
</reference>
<dbReference type="OrthoDB" id="3430164at2"/>
<gene>
    <name evidence="1" type="ORF">GOEFS_110_00630</name>
</gene>
<dbReference type="eggNOG" id="COG1873">
    <property type="taxonomic scope" value="Bacteria"/>
</dbReference>
<proteinExistence type="predicted"/>
<keyword evidence="2" id="KW-1185">Reference proteome</keyword>
<dbReference type="Proteomes" id="UP000035034">
    <property type="component" value="Unassembled WGS sequence"/>
</dbReference>